<dbReference type="Pfam" id="PF01599">
    <property type="entry name" value="Ribosomal_S27"/>
    <property type="match status" value="1"/>
</dbReference>
<dbReference type="GeneID" id="28937007"/>
<dbReference type="InterPro" id="IPR029071">
    <property type="entry name" value="Ubiquitin-like_domsf"/>
</dbReference>
<keyword evidence="8" id="KW-0687">Ribonucleoprotein</keyword>
<dbReference type="GO" id="GO:0003735">
    <property type="term" value="F:structural constituent of ribosome"/>
    <property type="evidence" value="ECO:0007669"/>
    <property type="project" value="InterPro"/>
</dbReference>
<dbReference type="SMART" id="SM01402">
    <property type="entry name" value="Ribosomal_S27"/>
    <property type="match status" value="1"/>
</dbReference>
<dbReference type="GO" id="GO:0005840">
    <property type="term" value="C:ribosome"/>
    <property type="evidence" value="ECO:0007669"/>
    <property type="project" value="UniProtKB-KW"/>
</dbReference>
<evidence type="ECO:0000256" key="2">
    <source>
        <dbReference type="ARBA" id="ARBA00008373"/>
    </source>
</evidence>
<dbReference type="PRINTS" id="PR00348">
    <property type="entry name" value="UBIQUITIN"/>
</dbReference>
<dbReference type="OrthoDB" id="428577at2759"/>
<name>A0A0W4ZFX0_PNEC8</name>
<dbReference type="FunFam" id="3.10.20.90:FF:000008">
    <property type="entry name" value="Ubiquitin-40S ribosomal protein S27a"/>
    <property type="match status" value="1"/>
</dbReference>
<organism evidence="10 11">
    <name type="scientific">Pneumocystis carinii (strain B80)</name>
    <name type="common">Rat pneumocystis pneumonia agent</name>
    <name type="synonym">Pneumocystis carinii f. sp. carinii</name>
    <dbReference type="NCBI Taxonomy" id="1408658"/>
    <lineage>
        <taxon>Eukaryota</taxon>
        <taxon>Fungi</taxon>
        <taxon>Dikarya</taxon>
        <taxon>Ascomycota</taxon>
        <taxon>Taphrinomycotina</taxon>
        <taxon>Pneumocystomycetes</taxon>
        <taxon>Pneumocystaceae</taxon>
        <taxon>Pneumocystis</taxon>
    </lineage>
</organism>
<dbReference type="VEuPathDB" id="FungiDB:T552_02254"/>
<dbReference type="EMBL" id="LFVZ01000010">
    <property type="protein sequence ID" value="KTW27271.1"/>
    <property type="molecule type" value="Genomic_DNA"/>
</dbReference>
<dbReference type="CDD" id="cd01803">
    <property type="entry name" value="Ubl_ubiquitin"/>
    <property type="match status" value="1"/>
</dbReference>
<dbReference type="PROSITE" id="PS50053">
    <property type="entry name" value="UBIQUITIN_2"/>
    <property type="match status" value="1"/>
</dbReference>
<dbReference type="GO" id="GO:0005737">
    <property type="term" value="C:cytoplasm"/>
    <property type="evidence" value="ECO:0007669"/>
    <property type="project" value="UniProtKB-SubCell"/>
</dbReference>
<dbReference type="SUPFAM" id="SSF57829">
    <property type="entry name" value="Zn-binding ribosomal proteins"/>
    <property type="match status" value="1"/>
</dbReference>
<dbReference type="InterPro" id="IPR050158">
    <property type="entry name" value="Ubiquitin_ubiquitin-like"/>
</dbReference>
<dbReference type="Gene3D" id="3.10.20.90">
    <property type="entry name" value="Phosphatidylinositol 3-kinase Catalytic Subunit, Chain A, domain 1"/>
    <property type="match status" value="1"/>
</dbReference>
<proteinExistence type="inferred from homology"/>
<dbReference type="AlphaFoldDB" id="A0A0W4ZFX0"/>
<reference evidence="11" key="1">
    <citation type="journal article" date="2016" name="Nat. Commun.">
        <title>Genome analysis of three Pneumocystis species reveals adaptation mechanisms to life exclusively in mammalian hosts.</title>
        <authorList>
            <person name="Ma L."/>
            <person name="Chen Z."/>
            <person name="Huang D.W."/>
            <person name="Kutty G."/>
            <person name="Ishihara M."/>
            <person name="Wang H."/>
            <person name="Abouelleil A."/>
            <person name="Bishop L."/>
            <person name="Davey E."/>
            <person name="Deng R."/>
            <person name="Deng X."/>
            <person name="Fan L."/>
            <person name="Fantoni G."/>
            <person name="Fitzgerald M."/>
            <person name="Gogineni E."/>
            <person name="Goldberg J.M."/>
            <person name="Handley G."/>
            <person name="Hu X."/>
            <person name="Huber C."/>
            <person name="Jiao X."/>
            <person name="Jones K."/>
            <person name="Levin J.Z."/>
            <person name="Liu Y."/>
            <person name="Macdonald P."/>
            <person name="Melnikov A."/>
            <person name="Raley C."/>
            <person name="Sassi M."/>
            <person name="Sherman B.T."/>
            <person name="Song X."/>
            <person name="Sykes S."/>
            <person name="Tran B."/>
            <person name="Walsh L."/>
            <person name="Xia Y."/>
            <person name="Yang J."/>
            <person name="Young S."/>
            <person name="Zeng Q."/>
            <person name="Zheng X."/>
            <person name="Stephens R."/>
            <person name="Nusbaum C."/>
            <person name="Birren B.W."/>
            <person name="Azadi P."/>
            <person name="Lempicki R.A."/>
            <person name="Cuomo C.A."/>
            <person name="Kovacs J.A."/>
        </authorList>
    </citation>
    <scope>NUCLEOTIDE SEQUENCE [LARGE SCALE GENOMIC DNA]</scope>
    <source>
        <strain evidence="11">B80</strain>
    </source>
</reference>
<dbReference type="InterPro" id="IPR019956">
    <property type="entry name" value="Ubiquitin_dom"/>
</dbReference>
<evidence type="ECO:0000256" key="7">
    <source>
        <dbReference type="ARBA" id="ARBA00022980"/>
    </source>
</evidence>
<evidence type="ECO:0000256" key="5">
    <source>
        <dbReference type="ARBA" id="ARBA00022499"/>
    </source>
</evidence>
<feature type="domain" description="Ubiquitin-like" evidence="9">
    <location>
        <begin position="1"/>
        <end position="76"/>
    </location>
</feature>
<evidence type="ECO:0000256" key="3">
    <source>
        <dbReference type="ARBA" id="ARBA00009891"/>
    </source>
</evidence>
<dbReference type="SMART" id="SM00213">
    <property type="entry name" value="UBQ"/>
    <property type="match status" value="1"/>
</dbReference>
<dbReference type="GO" id="GO:1990904">
    <property type="term" value="C:ribonucleoprotein complex"/>
    <property type="evidence" value="ECO:0007669"/>
    <property type="project" value="UniProtKB-KW"/>
</dbReference>
<comment type="caution">
    <text evidence="10">The sequence shown here is derived from an EMBL/GenBank/DDBJ whole genome shotgun (WGS) entry which is preliminary data.</text>
</comment>
<keyword evidence="4" id="KW-0963">Cytoplasm</keyword>
<evidence type="ECO:0000313" key="11">
    <source>
        <dbReference type="Proteomes" id="UP000054454"/>
    </source>
</evidence>
<dbReference type="Proteomes" id="UP000054454">
    <property type="component" value="Unassembled WGS sequence"/>
</dbReference>
<dbReference type="InterPro" id="IPR002906">
    <property type="entry name" value="Ribosomal_eS31"/>
</dbReference>
<comment type="subcellular location">
    <subcellularLocation>
        <location evidence="1">Cytoplasm</location>
    </subcellularLocation>
</comment>
<accession>A0A0W4ZFX0</accession>
<comment type="similarity">
    <text evidence="3">In the C-terminal section; belongs to the eukaryotic ribosomal protein eS31 family.</text>
</comment>
<dbReference type="PANTHER" id="PTHR10666">
    <property type="entry name" value="UBIQUITIN"/>
    <property type="match status" value="1"/>
</dbReference>
<keyword evidence="11" id="KW-1185">Reference proteome</keyword>
<sequence>MQIFVKTLTGKTITLEVESSDTIDNVKSKIQDKEGIPPDQQRLIFAGKQLEDGRTLSDYNIQKESTLHLVLRLRGGAKKRKKKTYTTPKKIKHKRKKVKLSILNFYKVDADGKIQRLRSECPHPTCGAGVFMALHKDRRYCGKCGLTMVFEKKE</sequence>
<keyword evidence="5" id="KW-1017">Isopeptide bond</keyword>
<evidence type="ECO:0000256" key="6">
    <source>
        <dbReference type="ARBA" id="ARBA00022833"/>
    </source>
</evidence>
<evidence type="ECO:0000256" key="4">
    <source>
        <dbReference type="ARBA" id="ARBA00022490"/>
    </source>
</evidence>
<dbReference type="GO" id="GO:0031386">
    <property type="term" value="F:protein tag activity"/>
    <property type="evidence" value="ECO:0007669"/>
    <property type="project" value="UniProtKB-ARBA"/>
</dbReference>
<dbReference type="GO" id="GO:0006412">
    <property type="term" value="P:translation"/>
    <property type="evidence" value="ECO:0007669"/>
    <property type="project" value="InterPro"/>
</dbReference>
<dbReference type="InterPro" id="IPR000626">
    <property type="entry name" value="Ubiquitin-like_dom"/>
</dbReference>
<dbReference type="InterPro" id="IPR011332">
    <property type="entry name" value="Ribosomal_zn-bd"/>
</dbReference>
<comment type="similarity">
    <text evidence="2">In the N-terminal section; belongs to the ubiquitin family.</text>
</comment>
<evidence type="ECO:0000313" key="10">
    <source>
        <dbReference type="EMBL" id="KTW27271.1"/>
    </source>
</evidence>
<dbReference type="InterPro" id="IPR038582">
    <property type="entry name" value="Ribosomal_eS31_euk-type_sf"/>
</dbReference>
<keyword evidence="6" id="KW-0862">Zinc</keyword>
<gene>
    <name evidence="10" type="ORF">T552_02254</name>
</gene>
<dbReference type="SUPFAM" id="SSF54236">
    <property type="entry name" value="Ubiquitin-like"/>
    <property type="match status" value="1"/>
</dbReference>
<protein>
    <submittedName>
        <fullName evidence="10">Ubiquitin-40S ribosomal protein S27a</fullName>
    </submittedName>
</protein>
<dbReference type="Pfam" id="PF00240">
    <property type="entry name" value="ubiquitin"/>
    <property type="match status" value="1"/>
</dbReference>
<dbReference type="InterPro" id="IPR019954">
    <property type="entry name" value="Ubiquitin_CS"/>
</dbReference>
<evidence type="ECO:0000259" key="9">
    <source>
        <dbReference type="PROSITE" id="PS50053"/>
    </source>
</evidence>
<dbReference type="PROSITE" id="PS00299">
    <property type="entry name" value="UBIQUITIN_1"/>
    <property type="match status" value="1"/>
</dbReference>
<evidence type="ECO:0000256" key="8">
    <source>
        <dbReference type="ARBA" id="ARBA00023274"/>
    </source>
</evidence>
<dbReference type="RefSeq" id="XP_018225313.1">
    <property type="nucleotide sequence ID" value="XM_018370804.1"/>
</dbReference>
<evidence type="ECO:0000256" key="1">
    <source>
        <dbReference type="ARBA" id="ARBA00004496"/>
    </source>
</evidence>
<dbReference type="Gene3D" id="6.20.50.150">
    <property type="match status" value="1"/>
</dbReference>
<keyword evidence="7 10" id="KW-0689">Ribosomal protein</keyword>